<dbReference type="SMART" id="SM00291">
    <property type="entry name" value="ZnF_ZZ"/>
    <property type="match status" value="1"/>
</dbReference>
<dbReference type="SUPFAM" id="SSF57850">
    <property type="entry name" value="RING/U-box"/>
    <property type="match status" value="1"/>
</dbReference>
<evidence type="ECO:0000256" key="5">
    <source>
        <dbReference type="SAM" id="MobiDB-lite"/>
    </source>
</evidence>
<dbReference type="RefSeq" id="XP_066829203.1">
    <property type="nucleotide sequence ID" value="XM_066972245.1"/>
</dbReference>
<feature type="domain" description="ZZ-type" evidence="6">
    <location>
        <begin position="246"/>
        <end position="309"/>
    </location>
</feature>
<dbReference type="Proteomes" id="UP001497383">
    <property type="component" value="Chromosome 3"/>
</dbReference>
<feature type="region of interest" description="Disordered" evidence="5">
    <location>
        <begin position="120"/>
        <end position="149"/>
    </location>
</feature>
<keyword evidence="3" id="KW-0862">Zinc</keyword>
<evidence type="ECO:0000313" key="7">
    <source>
        <dbReference type="EMBL" id="CAK9437887.1"/>
    </source>
</evidence>
<proteinExistence type="predicted"/>
<dbReference type="PANTHER" id="PTHR15090">
    <property type="entry name" value="SEQUESTOSOME 1-RELATED"/>
    <property type="match status" value="1"/>
</dbReference>
<dbReference type="GeneID" id="92207461"/>
<feature type="compositionally biased region" description="Low complexity" evidence="5">
    <location>
        <begin position="120"/>
        <end position="137"/>
    </location>
</feature>
<dbReference type="PROSITE" id="PS50135">
    <property type="entry name" value="ZF_ZZ_2"/>
    <property type="match status" value="1"/>
</dbReference>
<accession>A0ABP0ZMD5</accession>
<evidence type="ECO:0000256" key="3">
    <source>
        <dbReference type="ARBA" id="ARBA00022833"/>
    </source>
</evidence>
<dbReference type="EMBL" id="OZ022407">
    <property type="protein sequence ID" value="CAK9437887.1"/>
    <property type="molecule type" value="Genomic_DNA"/>
</dbReference>
<dbReference type="CDD" id="cd02340">
    <property type="entry name" value="ZZ_NBR1_like"/>
    <property type="match status" value="1"/>
</dbReference>
<keyword evidence="1" id="KW-0479">Metal-binding</keyword>
<keyword evidence="8" id="KW-1185">Reference proteome</keyword>
<name>A0ABP0ZMD5_9ASCO</name>
<protein>
    <recommendedName>
        <fullName evidence="6">ZZ-type domain-containing protein</fullName>
    </recommendedName>
</protein>
<dbReference type="InterPro" id="IPR052260">
    <property type="entry name" value="Autophagy_Rcpt_SigReg"/>
</dbReference>
<dbReference type="PANTHER" id="PTHR15090:SF0">
    <property type="entry name" value="SEQUESTOSOME-1"/>
    <property type="match status" value="1"/>
</dbReference>
<evidence type="ECO:0000259" key="6">
    <source>
        <dbReference type="PROSITE" id="PS50135"/>
    </source>
</evidence>
<gene>
    <name evidence="7" type="ORF">LODBEIA_P22650</name>
</gene>
<evidence type="ECO:0000313" key="8">
    <source>
        <dbReference type="Proteomes" id="UP001497383"/>
    </source>
</evidence>
<sequence>MTGKSQSITIRLTIEKVKKNVDAGDADNEHRVKEKTIHAPRDVFLKIKSKDSLTAFLNTKLNNALPKQNQLIKYTRKSKKHKDYIALDNEEDFKSLSRSLKVKNHVKLKIEDHSSPADFAAAAAAAAAQEDAEQQQQQEEKGQGQGQSNSFEFDLKKKINVDFAKFGDALIELAFEHFRELFGNSLDLINEDKGKKFAFDAQSMDSKSESLSASSSGQKSPNLKPEKNAQEKEAEAEEKKVEEVVHQDICCDQCSPVEDVPLKGTRYTCLVCENYDLCSNCESKQQAGKLNYGKHLFEHPMARIVSPMAFAKPNWSGRKNFCSGFGRIHRPFTRLAKDDIIYDIPLSQCNAQNREKLTQWLNKSGIQGFMKEIDNVVHKSELYDEVLSLLESFCEDDLETKHLVVMGLVKNWLESGSSKDVVDAHNSTDADDSSNSTGSKAEEDVDVDVDVDVAVDRIEPAMGTINTQKSGFVAKISKVEMLVGKIVLQLINRSNQTIRGGDMKFELYKDETEKEKEGNQILTFIKNASDVKPGQIKFYKLGKIPKDFEIKNTTFKISAPELALKGTFACDSEIELALCDDLQTGLTNEVTQELPDGDGDAAANSLGVAMVNLDLKPNSLVQLKIVNNLNRNISGEDLKLKLADVDENIISNADIESSRDIAPGKSSKFNLTWQDQKLRYPIKFTFENRHEVGTCEFREGALDAVLVFHNKQTLEVDDSEVTDAVLVFGEELTEEKTSSTQSHSSLSQSASFHSVVLPSLPRESNAGLQDVKSEVQVTEAGAGAGAERDDDYEMLDSDDESLDSDFEILSVHSSNS</sequence>
<organism evidence="7 8">
    <name type="scientific">Lodderomyces beijingensis</name>
    <dbReference type="NCBI Taxonomy" id="1775926"/>
    <lineage>
        <taxon>Eukaryota</taxon>
        <taxon>Fungi</taxon>
        <taxon>Dikarya</taxon>
        <taxon>Ascomycota</taxon>
        <taxon>Saccharomycotina</taxon>
        <taxon>Pichiomycetes</taxon>
        <taxon>Debaryomycetaceae</taxon>
        <taxon>Candida/Lodderomyces clade</taxon>
        <taxon>Lodderomyces</taxon>
    </lineage>
</organism>
<dbReference type="Pfam" id="PF00569">
    <property type="entry name" value="ZZ"/>
    <property type="match status" value="1"/>
</dbReference>
<evidence type="ECO:0000256" key="4">
    <source>
        <dbReference type="PROSITE-ProRule" id="PRU00228"/>
    </source>
</evidence>
<dbReference type="Gene3D" id="3.30.60.90">
    <property type="match status" value="1"/>
</dbReference>
<keyword evidence="2 4" id="KW-0863">Zinc-finger</keyword>
<evidence type="ECO:0000256" key="2">
    <source>
        <dbReference type="ARBA" id="ARBA00022771"/>
    </source>
</evidence>
<evidence type="ECO:0000256" key="1">
    <source>
        <dbReference type="ARBA" id="ARBA00022723"/>
    </source>
</evidence>
<feature type="region of interest" description="Disordered" evidence="5">
    <location>
        <begin position="208"/>
        <end position="238"/>
    </location>
</feature>
<feature type="region of interest" description="Disordered" evidence="5">
    <location>
        <begin position="420"/>
        <end position="443"/>
    </location>
</feature>
<feature type="compositionally biased region" description="Low complexity" evidence="5">
    <location>
        <begin position="208"/>
        <end position="220"/>
    </location>
</feature>
<feature type="region of interest" description="Disordered" evidence="5">
    <location>
        <begin position="763"/>
        <end position="816"/>
    </location>
</feature>
<feature type="compositionally biased region" description="Acidic residues" evidence="5">
    <location>
        <begin position="788"/>
        <end position="806"/>
    </location>
</feature>
<reference evidence="7 8" key="1">
    <citation type="submission" date="2024-03" db="EMBL/GenBank/DDBJ databases">
        <authorList>
            <person name="Brejova B."/>
        </authorList>
    </citation>
    <scope>NUCLEOTIDE SEQUENCE [LARGE SCALE GENOMIC DNA]</scope>
    <source>
        <strain evidence="7 8">CBS 14171</strain>
    </source>
</reference>
<dbReference type="InterPro" id="IPR000433">
    <property type="entry name" value="Znf_ZZ"/>
</dbReference>
<dbReference type="InterPro" id="IPR043145">
    <property type="entry name" value="Znf_ZZ_sf"/>
</dbReference>
<feature type="compositionally biased region" description="Basic and acidic residues" evidence="5">
    <location>
        <begin position="224"/>
        <end position="238"/>
    </location>
</feature>